<name>A0A1Q8Y959_9BURK</name>
<accession>A0A1Q8Y959</accession>
<evidence type="ECO:0000313" key="1">
    <source>
        <dbReference type="EMBL" id="OLP04533.1"/>
    </source>
</evidence>
<evidence type="ECO:0000313" key="2">
    <source>
        <dbReference type="Proteomes" id="UP000185911"/>
    </source>
</evidence>
<dbReference type="AlphaFoldDB" id="A0A1Q8Y959"/>
<dbReference type="Proteomes" id="UP000185911">
    <property type="component" value="Unassembled WGS sequence"/>
</dbReference>
<dbReference type="EMBL" id="MSYM01000020">
    <property type="protein sequence ID" value="OLP04533.1"/>
    <property type="molecule type" value="Genomic_DNA"/>
</dbReference>
<sequence>MYNEILFFPESLRGQQIYPDVARKMLAAACDGLAIHPGIFNRDEAGKLITSHYGHQNDGEGFGVPPKIVFDGGTGFIRIFGLGKSGVDLLNDNSHILMAAMRKHCGGAFRMEMKHGDMTLAASEPIMYGIRRLVVEKNAKAAGHYFHVQAVEREEEIKKVILTGLISCARYLDDESKGESHFESHIPSEDSLILDILEGDATPIDIKPGIRAAGFKNVTFCTNLDLSGPWCTGKLRSRGYGIIRKRIA</sequence>
<organism evidence="1 2">
    <name type="scientific">Rhodoferax antarcticus ANT.BR</name>
    <dbReference type="NCBI Taxonomy" id="1111071"/>
    <lineage>
        <taxon>Bacteria</taxon>
        <taxon>Pseudomonadati</taxon>
        <taxon>Pseudomonadota</taxon>
        <taxon>Betaproteobacteria</taxon>
        <taxon>Burkholderiales</taxon>
        <taxon>Comamonadaceae</taxon>
        <taxon>Rhodoferax</taxon>
    </lineage>
</organism>
<proteinExistence type="predicted"/>
<gene>
    <name evidence="1" type="ORF">BLL52_4133</name>
</gene>
<reference evidence="1 2" key="1">
    <citation type="submission" date="2017-01" db="EMBL/GenBank/DDBJ databases">
        <title>Genome sequence of Rhodoferax antarcticus ANT.BR, a psychrophilic purple nonsulfur bacterium from an Antarctic microbial mat.</title>
        <authorList>
            <person name="Baker J."/>
            <person name="Riester C."/>
            <person name="Skinner B."/>
            <person name="Newell A."/>
            <person name="Swingley W."/>
            <person name="Madigan M."/>
            <person name="Jung D."/>
            <person name="Asao M."/>
            <person name="Chen M."/>
            <person name="Loughlin P."/>
            <person name="Pan H."/>
            <person name="Lin S."/>
            <person name="Li N."/>
            <person name="Shaw J."/>
            <person name="Prado M."/>
            <person name="Sherman C."/>
            <person name="Li X."/>
            <person name="Tang J."/>
            <person name="Blankenship R."/>
            <person name="Zhao T."/>
            <person name="Touchman J."/>
            <person name="Sattley M."/>
        </authorList>
    </citation>
    <scope>NUCLEOTIDE SEQUENCE [LARGE SCALE GENOMIC DNA]</scope>
    <source>
        <strain evidence="1 2">ANT.BR</strain>
    </source>
</reference>
<keyword evidence="2" id="KW-1185">Reference proteome</keyword>
<comment type="caution">
    <text evidence="1">The sequence shown here is derived from an EMBL/GenBank/DDBJ whole genome shotgun (WGS) entry which is preliminary data.</text>
</comment>
<dbReference type="RefSeq" id="WP_075588193.1">
    <property type="nucleotide sequence ID" value="NZ_MSYM01000020.1"/>
</dbReference>
<protein>
    <submittedName>
        <fullName evidence="1">Uncharacterized protein</fullName>
    </submittedName>
</protein>